<reference evidence="2" key="1">
    <citation type="submission" date="2023-02" db="EMBL/GenBank/DDBJ databases">
        <title>Colletotrichum kahawae CIFC_Que2 genome sequencing and assembly.</title>
        <authorList>
            <person name="Baroncelli R."/>
        </authorList>
    </citation>
    <scope>NUCLEOTIDE SEQUENCE</scope>
    <source>
        <strain evidence="2">CIFC_Que2</strain>
    </source>
</reference>
<sequence length="345" mass="39837">MPAEEYFIRSQWRQAKSISRSLLRFSRSIIAEYFVYALLFYSTTAVVTFFVFLPIDCLDSLLRGESSRSNLIDFQSYAFLLPLNNFTFTTFSLPTRIFLVAIWALTARPALALAGYIVQQQLPAYAYPPERYPPTRWLFETICSFANRHHVAIPDVELYTRRVLRTLGARLKAGSYKLGTISPREHGKLRRFERMYGEVIQSFSERSKEPELPELSFLPLKFVEVAHYKCADEVLQQRPVSSVGYSDNYIPSSYGAAQSVSLPGTTWIYLDWEQVRSDAKKFTFVYVMIVFYWLLRDFGGFLLPSPLLGRVVSSAQEWYNRHIAPTVMPSQPKQRDPRRCGSCLL</sequence>
<proteinExistence type="predicted"/>
<feature type="transmembrane region" description="Helical" evidence="1">
    <location>
        <begin position="33"/>
        <end position="55"/>
    </location>
</feature>
<dbReference type="AlphaFoldDB" id="A0AAE0D864"/>
<feature type="transmembrane region" description="Helical" evidence="1">
    <location>
        <begin position="97"/>
        <end position="118"/>
    </location>
</feature>
<keyword evidence="3" id="KW-1185">Reference proteome</keyword>
<dbReference type="Proteomes" id="UP001281614">
    <property type="component" value="Unassembled WGS sequence"/>
</dbReference>
<comment type="caution">
    <text evidence="2">The sequence shown here is derived from an EMBL/GenBank/DDBJ whole genome shotgun (WGS) entry which is preliminary data.</text>
</comment>
<evidence type="ECO:0000256" key="1">
    <source>
        <dbReference type="SAM" id="Phobius"/>
    </source>
</evidence>
<evidence type="ECO:0000313" key="3">
    <source>
        <dbReference type="Proteomes" id="UP001281614"/>
    </source>
</evidence>
<accession>A0AAE0D864</accession>
<gene>
    <name evidence="2" type="ORF">CKAH01_04624</name>
</gene>
<protein>
    <submittedName>
        <fullName evidence="2">Uncharacterized protein</fullName>
    </submittedName>
</protein>
<evidence type="ECO:0000313" key="2">
    <source>
        <dbReference type="EMBL" id="KAK2768056.1"/>
    </source>
</evidence>
<dbReference type="EMBL" id="VYYT01000113">
    <property type="protein sequence ID" value="KAK2768056.1"/>
    <property type="molecule type" value="Genomic_DNA"/>
</dbReference>
<keyword evidence="1" id="KW-0812">Transmembrane</keyword>
<keyword evidence="1" id="KW-0472">Membrane</keyword>
<feature type="transmembrane region" description="Helical" evidence="1">
    <location>
        <begin position="284"/>
        <end position="303"/>
    </location>
</feature>
<keyword evidence="1" id="KW-1133">Transmembrane helix</keyword>
<organism evidence="2 3">
    <name type="scientific">Colletotrichum kahawae</name>
    <name type="common">Coffee berry disease fungus</name>
    <dbReference type="NCBI Taxonomy" id="34407"/>
    <lineage>
        <taxon>Eukaryota</taxon>
        <taxon>Fungi</taxon>
        <taxon>Dikarya</taxon>
        <taxon>Ascomycota</taxon>
        <taxon>Pezizomycotina</taxon>
        <taxon>Sordariomycetes</taxon>
        <taxon>Hypocreomycetidae</taxon>
        <taxon>Glomerellales</taxon>
        <taxon>Glomerellaceae</taxon>
        <taxon>Colletotrichum</taxon>
        <taxon>Colletotrichum gloeosporioides species complex</taxon>
    </lineage>
</organism>
<name>A0AAE0D864_COLKA</name>